<dbReference type="AlphaFoldDB" id="A0A0A8ZTP2"/>
<evidence type="ECO:0000313" key="1">
    <source>
        <dbReference type="EMBL" id="JAD41058.1"/>
    </source>
</evidence>
<organism evidence="1">
    <name type="scientific">Arundo donax</name>
    <name type="common">Giant reed</name>
    <name type="synonym">Donax arundinaceus</name>
    <dbReference type="NCBI Taxonomy" id="35708"/>
    <lineage>
        <taxon>Eukaryota</taxon>
        <taxon>Viridiplantae</taxon>
        <taxon>Streptophyta</taxon>
        <taxon>Embryophyta</taxon>
        <taxon>Tracheophyta</taxon>
        <taxon>Spermatophyta</taxon>
        <taxon>Magnoliopsida</taxon>
        <taxon>Liliopsida</taxon>
        <taxon>Poales</taxon>
        <taxon>Poaceae</taxon>
        <taxon>PACMAD clade</taxon>
        <taxon>Arundinoideae</taxon>
        <taxon>Arundineae</taxon>
        <taxon>Arundo</taxon>
    </lineage>
</organism>
<protein>
    <submittedName>
        <fullName evidence="1">Uncharacterized protein</fullName>
    </submittedName>
</protein>
<dbReference type="EMBL" id="GBRH01256837">
    <property type="protein sequence ID" value="JAD41058.1"/>
    <property type="molecule type" value="Transcribed_RNA"/>
</dbReference>
<accession>A0A0A8ZTP2</accession>
<proteinExistence type="predicted"/>
<sequence length="65" mass="7824">MYFSGRIYTYDFYISKLKFLKAIDNQSFKSLTESWSKRHIFKYGGSHKIIYLTISQYHTESMLNP</sequence>
<name>A0A0A8ZTP2_ARUDO</name>
<reference evidence="1" key="2">
    <citation type="journal article" date="2015" name="Data Brief">
        <title>Shoot transcriptome of the giant reed, Arundo donax.</title>
        <authorList>
            <person name="Barrero R.A."/>
            <person name="Guerrero F.D."/>
            <person name="Moolhuijzen P."/>
            <person name="Goolsby J.A."/>
            <person name="Tidwell J."/>
            <person name="Bellgard S.E."/>
            <person name="Bellgard M.I."/>
        </authorList>
    </citation>
    <scope>NUCLEOTIDE SEQUENCE</scope>
    <source>
        <tissue evidence="1">Shoot tissue taken approximately 20 cm above the soil surface</tissue>
    </source>
</reference>
<reference evidence="1" key="1">
    <citation type="submission" date="2014-09" db="EMBL/GenBank/DDBJ databases">
        <authorList>
            <person name="Magalhaes I.L.F."/>
            <person name="Oliveira U."/>
            <person name="Santos F.R."/>
            <person name="Vidigal T.H.D.A."/>
            <person name="Brescovit A.D."/>
            <person name="Santos A.J."/>
        </authorList>
    </citation>
    <scope>NUCLEOTIDE SEQUENCE</scope>
    <source>
        <tissue evidence="1">Shoot tissue taken approximately 20 cm above the soil surface</tissue>
    </source>
</reference>